<evidence type="ECO:0000313" key="2">
    <source>
        <dbReference type="Proteomes" id="UP000814140"/>
    </source>
</evidence>
<reference evidence="1" key="2">
    <citation type="journal article" date="2022" name="New Phytol.">
        <title>Evolutionary transition to the ectomycorrhizal habit in the genomes of a hyperdiverse lineage of mushroom-forming fungi.</title>
        <authorList>
            <person name="Looney B."/>
            <person name="Miyauchi S."/>
            <person name="Morin E."/>
            <person name="Drula E."/>
            <person name="Courty P.E."/>
            <person name="Kohler A."/>
            <person name="Kuo A."/>
            <person name="LaButti K."/>
            <person name="Pangilinan J."/>
            <person name="Lipzen A."/>
            <person name="Riley R."/>
            <person name="Andreopoulos W."/>
            <person name="He G."/>
            <person name="Johnson J."/>
            <person name="Nolan M."/>
            <person name="Tritt A."/>
            <person name="Barry K.W."/>
            <person name="Grigoriev I.V."/>
            <person name="Nagy L.G."/>
            <person name="Hibbett D."/>
            <person name="Henrissat B."/>
            <person name="Matheny P.B."/>
            <person name="Labbe J."/>
            <person name="Martin F.M."/>
        </authorList>
    </citation>
    <scope>NUCLEOTIDE SEQUENCE</scope>
    <source>
        <strain evidence="1">HHB10654</strain>
    </source>
</reference>
<keyword evidence="2" id="KW-1185">Reference proteome</keyword>
<reference evidence="1" key="1">
    <citation type="submission" date="2021-03" db="EMBL/GenBank/DDBJ databases">
        <authorList>
            <consortium name="DOE Joint Genome Institute"/>
            <person name="Ahrendt S."/>
            <person name="Looney B.P."/>
            <person name="Miyauchi S."/>
            <person name="Morin E."/>
            <person name="Drula E."/>
            <person name="Courty P.E."/>
            <person name="Chicoki N."/>
            <person name="Fauchery L."/>
            <person name="Kohler A."/>
            <person name="Kuo A."/>
            <person name="Labutti K."/>
            <person name="Pangilinan J."/>
            <person name="Lipzen A."/>
            <person name="Riley R."/>
            <person name="Andreopoulos W."/>
            <person name="He G."/>
            <person name="Johnson J."/>
            <person name="Barry K.W."/>
            <person name="Grigoriev I.V."/>
            <person name="Nagy L."/>
            <person name="Hibbett D."/>
            <person name="Henrissat B."/>
            <person name="Matheny P.B."/>
            <person name="Labbe J."/>
            <person name="Martin F."/>
        </authorList>
    </citation>
    <scope>NUCLEOTIDE SEQUENCE</scope>
    <source>
        <strain evidence="1">HHB10654</strain>
    </source>
</reference>
<name>A0ACB8TBY4_9AGAM</name>
<proteinExistence type="predicted"/>
<dbReference type="Proteomes" id="UP000814140">
    <property type="component" value="Unassembled WGS sequence"/>
</dbReference>
<evidence type="ECO:0000313" key="1">
    <source>
        <dbReference type="EMBL" id="KAI0065937.1"/>
    </source>
</evidence>
<protein>
    <submittedName>
        <fullName evidence="1">Uncharacterized protein</fullName>
    </submittedName>
</protein>
<comment type="caution">
    <text evidence="1">The sequence shown here is derived from an EMBL/GenBank/DDBJ whole genome shotgun (WGS) entry which is preliminary data.</text>
</comment>
<gene>
    <name evidence="1" type="ORF">BV25DRAFT_1989006</name>
</gene>
<accession>A0ACB8TBY4</accession>
<sequence>MTVLFRTLRVYGYVGVFLLSATVLGVSAYLASQFLPNLHHDFTIFSLIPPSWTIFIFVILLVNSTPRVEAFFLFITGVLWLTMGAWSSDIIGSTQCDALGDSRTETKHGTMSARSYCDLSKVVEAFSWATFILLFLFFCFVVHLASRSVAMGRQFIWQENIYELPWFGQAPGYPGVPYSEYYAAQGYYPGAYGMQSSYGGNVVQQQPGHSVVIQPGVNGQGPYVQQVPSGF</sequence>
<dbReference type="EMBL" id="MU277194">
    <property type="protein sequence ID" value="KAI0065937.1"/>
    <property type="molecule type" value="Genomic_DNA"/>
</dbReference>
<organism evidence="1 2">
    <name type="scientific">Artomyces pyxidatus</name>
    <dbReference type="NCBI Taxonomy" id="48021"/>
    <lineage>
        <taxon>Eukaryota</taxon>
        <taxon>Fungi</taxon>
        <taxon>Dikarya</taxon>
        <taxon>Basidiomycota</taxon>
        <taxon>Agaricomycotina</taxon>
        <taxon>Agaricomycetes</taxon>
        <taxon>Russulales</taxon>
        <taxon>Auriscalpiaceae</taxon>
        <taxon>Artomyces</taxon>
    </lineage>
</organism>